<organism evidence="2 3">
    <name type="scientific">Accumulibacter regalis</name>
    <dbReference type="NCBI Taxonomy" id="522306"/>
    <lineage>
        <taxon>Bacteria</taxon>
        <taxon>Pseudomonadati</taxon>
        <taxon>Pseudomonadota</taxon>
        <taxon>Betaproteobacteria</taxon>
        <taxon>Candidatus Accumulibacter</taxon>
    </lineage>
</organism>
<comment type="caution">
    <text evidence="2">The sequence shown here is derived from an EMBL/GenBank/DDBJ whole genome shotgun (WGS) entry which is preliminary data.</text>
</comment>
<feature type="compositionally biased region" description="Basic residues" evidence="1">
    <location>
        <begin position="86"/>
        <end position="95"/>
    </location>
</feature>
<dbReference type="STRING" id="1454004.AW11_03089"/>
<proteinExistence type="predicted"/>
<evidence type="ECO:0000313" key="2">
    <source>
        <dbReference type="EMBL" id="EXI86310.1"/>
    </source>
</evidence>
<keyword evidence="3" id="KW-1185">Reference proteome</keyword>
<dbReference type="PATRIC" id="fig|1454004.3.peg.3186"/>
<name>A0A011QB06_ACCRE</name>
<sequence length="111" mass="12311">MSRRRQKSPRRIQIPIQELNAIVERTRDGALPEAEQATLKAAVDTLARVTAELESTQTTLARVQRIVFGSPSERTAAVLGEEKKTKGPGHGRNPRPRTIPARHALRSPMRA</sequence>
<dbReference type="Proteomes" id="UP000022141">
    <property type="component" value="Unassembled WGS sequence"/>
</dbReference>
<reference evidence="2" key="1">
    <citation type="submission" date="2014-02" db="EMBL/GenBank/DDBJ databases">
        <title>Expanding our view of genomic diversity in Candidatus Accumulibacter clades.</title>
        <authorList>
            <person name="Skennerton C.T."/>
            <person name="Barr J.J."/>
            <person name="Slater F.R."/>
            <person name="Bond P.L."/>
            <person name="Tyson G.W."/>
        </authorList>
    </citation>
    <scope>NUCLEOTIDE SEQUENCE [LARGE SCALE GENOMIC DNA]</scope>
</reference>
<accession>A0A011QB06</accession>
<dbReference type="EMBL" id="JEMY01000044">
    <property type="protein sequence ID" value="EXI86310.1"/>
    <property type="molecule type" value="Genomic_DNA"/>
</dbReference>
<evidence type="ECO:0000256" key="1">
    <source>
        <dbReference type="SAM" id="MobiDB-lite"/>
    </source>
</evidence>
<feature type="region of interest" description="Disordered" evidence="1">
    <location>
        <begin position="74"/>
        <end position="111"/>
    </location>
</feature>
<dbReference type="AlphaFoldDB" id="A0A011QB06"/>
<evidence type="ECO:0000313" key="3">
    <source>
        <dbReference type="Proteomes" id="UP000022141"/>
    </source>
</evidence>
<gene>
    <name evidence="2" type="ORF">AW11_03089</name>
</gene>
<protein>
    <submittedName>
        <fullName evidence="2">Uncharacterized protein</fullName>
    </submittedName>
</protein>